<feature type="compositionally biased region" description="Polar residues" evidence="1">
    <location>
        <begin position="85"/>
        <end position="106"/>
    </location>
</feature>
<dbReference type="AlphaFoldDB" id="A0ABD0XFU3"/>
<evidence type="ECO:0000313" key="2">
    <source>
        <dbReference type="EMBL" id="KAL0985192.1"/>
    </source>
</evidence>
<dbReference type="Proteomes" id="UP001557470">
    <property type="component" value="Unassembled WGS sequence"/>
</dbReference>
<feature type="region of interest" description="Disordered" evidence="1">
    <location>
        <begin position="144"/>
        <end position="172"/>
    </location>
</feature>
<gene>
    <name evidence="2" type="ORF">UPYG_G00153930</name>
</gene>
<sequence length="491" mass="54216">MRTSNSMIFDPGMERGVPWGRDLFTFVTSAAGHMMRTLQKPRKNRPSKRQVNHRRFLHNMIQRKFAEIEAANHQLASVLLSSDMVNSKPSTPSQHPTTNDQSNNTCKAPVNADAETSLCPPQNESLAVKCSALGEHFSLNPPRHMDESCNNPSEGSCRLGGETDSPTNCRSTTSSARTLELKPGWDHFPTEAISCDMASEDSLYSWIDSIREQYETELRRDSNGTSPTQNHMALPINLHAPTTNQAPVSLELSCLSLDSCDFGVADISACSQAQRSMARCSAGESQRIDVLRLWGPEVEPRHDGSFGDGTDPSLETIWVPPCEEKSIAMDVHDKDLMFLNHSESFIEKLMLYTSGEGRSETIDDRGKDGYGYGCSMDPVSAIRDFCMFDSPVGRKVTDRQISCLNVPANPVSTDLHCILPESSTLYGTCSQSDSTFSLVKHDLNQTYIPFAGVARSFPAPVQAPHLLQVQTPPLEDDWLFTDIMEDGGLCL</sequence>
<proteinExistence type="predicted"/>
<comment type="caution">
    <text evidence="2">The sequence shown here is derived from an EMBL/GenBank/DDBJ whole genome shotgun (WGS) entry which is preliminary data.</text>
</comment>
<evidence type="ECO:0000256" key="1">
    <source>
        <dbReference type="SAM" id="MobiDB-lite"/>
    </source>
</evidence>
<accession>A0ABD0XFU3</accession>
<reference evidence="2 3" key="1">
    <citation type="submission" date="2024-06" db="EMBL/GenBank/DDBJ databases">
        <authorList>
            <person name="Pan Q."/>
            <person name="Wen M."/>
            <person name="Jouanno E."/>
            <person name="Zahm M."/>
            <person name="Klopp C."/>
            <person name="Cabau C."/>
            <person name="Louis A."/>
            <person name="Berthelot C."/>
            <person name="Parey E."/>
            <person name="Roest Crollius H."/>
            <person name="Montfort J."/>
            <person name="Robinson-Rechavi M."/>
            <person name="Bouchez O."/>
            <person name="Lampietro C."/>
            <person name="Lopez Roques C."/>
            <person name="Donnadieu C."/>
            <person name="Postlethwait J."/>
            <person name="Bobe J."/>
            <person name="Verreycken H."/>
            <person name="Guiguen Y."/>
        </authorList>
    </citation>
    <scope>NUCLEOTIDE SEQUENCE [LARGE SCALE GENOMIC DNA]</scope>
    <source>
        <strain evidence="2">Up_M1</strain>
        <tissue evidence="2">Testis</tissue>
    </source>
</reference>
<feature type="region of interest" description="Disordered" evidence="1">
    <location>
        <begin position="85"/>
        <end position="108"/>
    </location>
</feature>
<evidence type="ECO:0000313" key="3">
    <source>
        <dbReference type="Proteomes" id="UP001557470"/>
    </source>
</evidence>
<organism evidence="2 3">
    <name type="scientific">Umbra pygmaea</name>
    <name type="common">Eastern mudminnow</name>
    <dbReference type="NCBI Taxonomy" id="75934"/>
    <lineage>
        <taxon>Eukaryota</taxon>
        <taxon>Metazoa</taxon>
        <taxon>Chordata</taxon>
        <taxon>Craniata</taxon>
        <taxon>Vertebrata</taxon>
        <taxon>Euteleostomi</taxon>
        <taxon>Actinopterygii</taxon>
        <taxon>Neopterygii</taxon>
        <taxon>Teleostei</taxon>
        <taxon>Protacanthopterygii</taxon>
        <taxon>Esociformes</taxon>
        <taxon>Umbridae</taxon>
        <taxon>Umbra</taxon>
    </lineage>
</organism>
<name>A0ABD0XFU3_UMBPY</name>
<keyword evidence="3" id="KW-1185">Reference proteome</keyword>
<protein>
    <submittedName>
        <fullName evidence="2">Uncharacterized protein</fullName>
    </submittedName>
</protein>
<dbReference type="EMBL" id="JAGEUA010000004">
    <property type="protein sequence ID" value="KAL0985192.1"/>
    <property type="molecule type" value="Genomic_DNA"/>
</dbReference>